<keyword evidence="4 17" id="KW-0812">Transmembrane</keyword>
<evidence type="ECO:0000256" key="4">
    <source>
        <dbReference type="ARBA" id="ARBA00022692"/>
    </source>
</evidence>
<organism evidence="18 19">
    <name type="scientific">Eublepharis macularius</name>
    <name type="common">Leopard gecko</name>
    <name type="synonym">Cyrtodactylus macularius</name>
    <dbReference type="NCBI Taxonomy" id="481883"/>
    <lineage>
        <taxon>Eukaryota</taxon>
        <taxon>Metazoa</taxon>
        <taxon>Chordata</taxon>
        <taxon>Craniata</taxon>
        <taxon>Vertebrata</taxon>
        <taxon>Euteleostomi</taxon>
        <taxon>Lepidosauria</taxon>
        <taxon>Squamata</taxon>
        <taxon>Bifurcata</taxon>
        <taxon>Gekkota</taxon>
        <taxon>Eublepharidae</taxon>
        <taxon>Eublepharinae</taxon>
        <taxon>Eublepharis</taxon>
    </lineage>
</organism>
<feature type="transmembrane region" description="Helical" evidence="17">
    <location>
        <begin position="164"/>
        <end position="183"/>
    </location>
</feature>
<dbReference type="InterPro" id="IPR006838">
    <property type="entry name" value="ADTRP_AIG1"/>
</dbReference>
<comment type="catalytic activity">
    <reaction evidence="16">
        <text>12-(9Z-hexadecenoyloxy)-octadecanoate + H2O = 12-hydroxyoctadecanoate + (9Z)-hexadecenoate + H(+)</text>
        <dbReference type="Rhea" id="RHEA:52072"/>
        <dbReference type="ChEBI" id="CHEBI:15377"/>
        <dbReference type="ChEBI" id="CHEBI:15378"/>
        <dbReference type="ChEBI" id="CHEBI:32372"/>
        <dbReference type="ChEBI" id="CHEBI:84201"/>
        <dbReference type="ChEBI" id="CHEBI:136312"/>
    </reaction>
    <physiologicalReaction direction="left-to-right" evidence="16">
        <dbReference type="Rhea" id="RHEA:52073"/>
    </physiologicalReaction>
</comment>
<sequence>MVLGLQGQRAVSVLHFLCCLWAIFAITHNVGLPNSARKKREDTYGGHWKHLTFLNQVLQTVLFSLCVIIDFTALFDPSQEKKISRVLVPIRDFIFSALMFPIGLFVAFVFWGLYAYDRELVYPRELDDINPTWLNHSMHTTILPLLFIELAVCPHKYQHKTREILGLTIFTVSYLCWITWVHYVSGVWAYPVLEVLGIPGKLVFFSIAYCIALTFYFLGRLLTKQLWARRRKQS</sequence>
<reference evidence="19" key="1">
    <citation type="submission" date="2025-08" db="UniProtKB">
        <authorList>
            <consortium name="RefSeq"/>
        </authorList>
    </citation>
    <scope>IDENTIFICATION</scope>
    <source>
        <tissue evidence="19">Blood</tissue>
    </source>
</reference>
<dbReference type="GO" id="GO:0016020">
    <property type="term" value="C:membrane"/>
    <property type="evidence" value="ECO:0007669"/>
    <property type="project" value="InterPro"/>
</dbReference>
<evidence type="ECO:0000256" key="16">
    <source>
        <dbReference type="ARBA" id="ARBA00049428"/>
    </source>
</evidence>
<evidence type="ECO:0000256" key="14">
    <source>
        <dbReference type="ARBA" id="ARBA00049296"/>
    </source>
</evidence>
<evidence type="ECO:0000256" key="6">
    <source>
        <dbReference type="ARBA" id="ARBA00023136"/>
    </source>
</evidence>
<dbReference type="PANTHER" id="PTHR10989:SF22">
    <property type="entry name" value="ANDROGEN DEPENDENT TFPI REGULATING PROTEIN"/>
    <property type="match status" value="1"/>
</dbReference>
<proteinExistence type="inferred from homology"/>
<comment type="catalytic activity">
    <reaction evidence="13">
        <text>9-octadecanoyloxy-octadecanoate + H2O = 9-hydroxy-octadecanoate + octadecanoate + H(+)</text>
        <dbReference type="Rhea" id="RHEA:52096"/>
        <dbReference type="ChEBI" id="CHEBI:15377"/>
        <dbReference type="ChEBI" id="CHEBI:15378"/>
        <dbReference type="ChEBI" id="CHEBI:25629"/>
        <dbReference type="ChEBI" id="CHEBI:136286"/>
        <dbReference type="ChEBI" id="CHEBI:136373"/>
    </reaction>
    <physiologicalReaction direction="left-to-right" evidence="13">
        <dbReference type="Rhea" id="RHEA:52097"/>
    </physiologicalReaction>
</comment>
<evidence type="ECO:0000256" key="1">
    <source>
        <dbReference type="ARBA" id="ARBA00000923"/>
    </source>
</evidence>
<keyword evidence="18" id="KW-1185">Reference proteome</keyword>
<protein>
    <submittedName>
        <fullName evidence="19">Androgen-induced gene 1 protein-like</fullName>
    </submittedName>
</protein>
<evidence type="ECO:0000256" key="12">
    <source>
        <dbReference type="ARBA" id="ARBA00048800"/>
    </source>
</evidence>
<evidence type="ECO:0000256" key="13">
    <source>
        <dbReference type="ARBA" id="ARBA00049221"/>
    </source>
</evidence>
<evidence type="ECO:0000256" key="7">
    <source>
        <dbReference type="ARBA" id="ARBA00047368"/>
    </source>
</evidence>
<comment type="similarity">
    <text evidence="3">Belongs to the AIG1 family.</text>
</comment>
<comment type="catalytic activity">
    <reaction evidence="7">
        <text>12-hexadecanoyloxy-octadecanoate + H2O = 12-hydroxyoctadecanoate + hexadecanoate + H(+)</text>
        <dbReference type="Rhea" id="RHEA:52056"/>
        <dbReference type="ChEBI" id="CHEBI:7896"/>
        <dbReference type="ChEBI" id="CHEBI:15377"/>
        <dbReference type="ChEBI" id="CHEBI:15378"/>
        <dbReference type="ChEBI" id="CHEBI:83677"/>
        <dbReference type="ChEBI" id="CHEBI:84201"/>
    </reaction>
    <physiologicalReaction direction="left-to-right" evidence="7">
        <dbReference type="Rhea" id="RHEA:52057"/>
    </physiologicalReaction>
</comment>
<comment type="catalytic activity">
    <reaction evidence="12">
        <text>9-(9Z-octadecenoyloxy)-octadecanoate + H2O = 9-hydroxy-octadecanoate + (9Z)-octadecenoate + H(+)</text>
        <dbReference type="Rhea" id="RHEA:52048"/>
        <dbReference type="ChEBI" id="CHEBI:15377"/>
        <dbReference type="ChEBI" id="CHEBI:15378"/>
        <dbReference type="ChEBI" id="CHEBI:30823"/>
        <dbReference type="ChEBI" id="CHEBI:136282"/>
        <dbReference type="ChEBI" id="CHEBI:136286"/>
    </reaction>
    <physiologicalReaction direction="left-to-right" evidence="12">
        <dbReference type="Rhea" id="RHEA:52049"/>
    </physiologicalReaction>
</comment>
<comment type="catalytic activity">
    <reaction evidence="1">
        <text>9-(9Z-hexadecenoyloxy)-octadecanoate + H2O = (9Z)-hexadecenoate + 9-hydroxy-octadecanoate + H(+)</text>
        <dbReference type="Rhea" id="RHEA:52068"/>
        <dbReference type="ChEBI" id="CHEBI:15377"/>
        <dbReference type="ChEBI" id="CHEBI:15378"/>
        <dbReference type="ChEBI" id="CHEBI:32372"/>
        <dbReference type="ChEBI" id="CHEBI:136286"/>
        <dbReference type="ChEBI" id="CHEBI:136309"/>
    </reaction>
    <physiologicalReaction direction="left-to-right" evidence="1">
        <dbReference type="Rhea" id="RHEA:52069"/>
    </physiologicalReaction>
</comment>
<dbReference type="KEGG" id="emc:129330429"/>
<dbReference type="GeneID" id="129330429"/>
<dbReference type="AlphaFoldDB" id="A0AA97KZU2"/>
<feature type="transmembrane region" description="Helical" evidence="17">
    <location>
        <begin position="51"/>
        <end position="73"/>
    </location>
</feature>
<gene>
    <name evidence="19" type="primary">LOC129330429</name>
</gene>
<comment type="catalytic activity">
    <reaction evidence="10">
        <text>12-octadecanoyloxy-octadecanoate + H2O = 12-hydroxyoctadecanoate + octadecanoate + H(+)</text>
        <dbReference type="Rhea" id="RHEA:52080"/>
        <dbReference type="ChEBI" id="CHEBI:15377"/>
        <dbReference type="ChEBI" id="CHEBI:15378"/>
        <dbReference type="ChEBI" id="CHEBI:25629"/>
        <dbReference type="ChEBI" id="CHEBI:84201"/>
        <dbReference type="ChEBI" id="CHEBI:136330"/>
    </reaction>
    <physiologicalReaction direction="left-to-right" evidence="10">
        <dbReference type="Rhea" id="RHEA:52081"/>
    </physiologicalReaction>
</comment>
<evidence type="ECO:0000256" key="17">
    <source>
        <dbReference type="SAM" id="Phobius"/>
    </source>
</evidence>
<evidence type="ECO:0000313" key="18">
    <source>
        <dbReference type="Proteomes" id="UP001190640"/>
    </source>
</evidence>
<feature type="transmembrane region" description="Helical" evidence="17">
    <location>
        <begin position="93"/>
        <end position="113"/>
    </location>
</feature>
<evidence type="ECO:0000256" key="10">
    <source>
        <dbReference type="ARBA" id="ARBA00048680"/>
    </source>
</evidence>
<keyword evidence="6 17" id="KW-0472">Membrane</keyword>
<dbReference type="Pfam" id="PF04750">
    <property type="entry name" value="Far-17a_AIG1"/>
    <property type="match status" value="1"/>
</dbReference>
<evidence type="ECO:0000256" key="8">
    <source>
        <dbReference type="ARBA" id="ARBA00047427"/>
    </source>
</evidence>
<comment type="subcellular location">
    <subcellularLocation>
        <location evidence="2">Endomembrane system</location>
        <topology evidence="2">Multi-pass membrane protein</topology>
    </subcellularLocation>
</comment>
<accession>A0AA97KZU2</accession>
<feature type="transmembrane region" description="Helical" evidence="17">
    <location>
        <begin position="12"/>
        <end position="31"/>
    </location>
</feature>
<evidence type="ECO:0000256" key="2">
    <source>
        <dbReference type="ARBA" id="ARBA00004127"/>
    </source>
</evidence>
<dbReference type="Proteomes" id="UP001190640">
    <property type="component" value="Chromosome 5"/>
</dbReference>
<evidence type="ECO:0000256" key="11">
    <source>
        <dbReference type="ARBA" id="ARBA00048701"/>
    </source>
</evidence>
<evidence type="ECO:0000256" key="5">
    <source>
        <dbReference type="ARBA" id="ARBA00022989"/>
    </source>
</evidence>
<dbReference type="RefSeq" id="XP_054836433.1">
    <property type="nucleotide sequence ID" value="XM_054980458.1"/>
</dbReference>
<comment type="catalytic activity">
    <reaction evidence="9">
        <text>9-hexadecanoyloxy-octadecanoate + H2O = 9-hydroxy-octadecanoate + hexadecanoate + H(+)</text>
        <dbReference type="Rhea" id="RHEA:52052"/>
        <dbReference type="ChEBI" id="CHEBI:7896"/>
        <dbReference type="ChEBI" id="CHEBI:15377"/>
        <dbReference type="ChEBI" id="CHEBI:15378"/>
        <dbReference type="ChEBI" id="CHEBI:83670"/>
        <dbReference type="ChEBI" id="CHEBI:136286"/>
    </reaction>
    <physiologicalReaction direction="left-to-right" evidence="9">
        <dbReference type="Rhea" id="RHEA:52053"/>
    </physiologicalReaction>
</comment>
<keyword evidence="5 17" id="KW-1133">Transmembrane helix</keyword>
<dbReference type="PANTHER" id="PTHR10989">
    <property type="entry name" value="ANDROGEN-INDUCED PROTEIN 1-RELATED"/>
    <property type="match status" value="1"/>
</dbReference>
<evidence type="ECO:0000256" key="3">
    <source>
        <dbReference type="ARBA" id="ARBA00009300"/>
    </source>
</evidence>
<comment type="catalytic activity">
    <reaction evidence="14">
        <text>13-(9Z-octadecenoyloxy)-octadecanoate + H2O = 13-hydroxy-octadecanoate + (9Z)-octadecenoate + H(+)</text>
        <dbReference type="Rhea" id="RHEA:52064"/>
        <dbReference type="ChEBI" id="CHEBI:15377"/>
        <dbReference type="ChEBI" id="CHEBI:15378"/>
        <dbReference type="ChEBI" id="CHEBI:30823"/>
        <dbReference type="ChEBI" id="CHEBI:136303"/>
        <dbReference type="ChEBI" id="CHEBI:136304"/>
    </reaction>
    <physiologicalReaction direction="left-to-right" evidence="14">
        <dbReference type="Rhea" id="RHEA:52065"/>
    </physiologicalReaction>
</comment>
<name>A0AA97KZU2_EUBMA</name>
<feature type="transmembrane region" description="Helical" evidence="17">
    <location>
        <begin position="203"/>
        <end position="222"/>
    </location>
</feature>
<comment type="catalytic activity">
    <reaction evidence="8">
        <text>13-octadecanoyloxy-octadecanoate + H2O = 13-hydroxy-octadecanoate + octadecanoate + H(+)</text>
        <dbReference type="Rhea" id="RHEA:52084"/>
        <dbReference type="ChEBI" id="CHEBI:15377"/>
        <dbReference type="ChEBI" id="CHEBI:15378"/>
        <dbReference type="ChEBI" id="CHEBI:25629"/>
        <dbReference type="ChEBI" id="CHEBI:136304"/>
        <dbReference type="ChEBI" id="CHEBI:136335"/>
    </reaction>
    <physiologicalReaction direction="left-to-right" evidence="8">
        <dbReference type="Rhea" id="RHEA:52085"/>
    </physiologicalReaction>
</comment>
<comment type="catalytic activity">
    <reaction evidence="11">
        <text>12-(9Z-octadecenoyloxy)-octadecanoate + H2O = 12-hydroxyoctadecanoate + (9Z)-octadecenoate + H(+)</text>
        <dbReference type="Rhea" id="RHEA:52060"/>
        <dbReference type="ChEBI" id="CHEBI:15377"/>
        <dbReference type="ChEBI" id="CHEBI:15378"/>
        <dbReference type="ChEBI" id="CHEBI:30823"/>
        <dbReference type="ChEBI" id="CHEBI:84201"/>
        <dbReference type="ChEBI" id="CHEBI:136302"/>
    </reaction>
    <physiologicalReaction direction="left-to-right" evidence="11">
        <dbReference type="Rhea" id="RHEA:52061"/>
    </physiologicalReaction>
</comment>
<evidence type="ECO:0000256" key="15">
    <source>
        <dbReference type="ARBA" id="ARBA00049322"/>
    </source>
</evidence>
<evidence type="ECO:0000313" key="19">
    <source>
        <dbReference type="RefSeq" id="XP_054836433.1"/>
    </source>
</evidence>
<evidence type="ECO:0000256" key="9">
    <source>
        <dbReference type="ARBA" id="ARBA00047863"/>
    </source>
</evidence>
<dbReference type="GO" id="GO:0012505">
    <property type="term" value="C:endomembrane system"/>
    <property type="evidence" value="ECO:0007669"/>
    <property type="project" value="UniProtKB-SubCell"/>
</dbReference>
<comment type="catalytic activity">
    <reaction evidence="15">
        <text>13-(9Z-hexadecenoyloxy)-octadecanoate + H2O = 13-hydroxy-octadecanoate + (9Z)-hexadecenoate + H(+)</text>
        <dbReference type="Rhea" id="RHEA:52076"/>
        <dbReference type="ChEBI" id="CHEBI:15377"/>
        <dbReference type="ChEBI" id="CHEBI:15378"/>
        <dbReference type="ChEBI" id="CHEBI:32372"/>
        <dbReference type="ChEBI" id="CHEBI:136304"/>
        <dbReference type="ChEBI" id="CHEBI:136315"/>
    </reaction>
    <physiologicalReaction direction="left-to-right" evidence="15">
        <dbReference type="Rhea" id="RHEA:52077"/>
    </physiologicalReaction>
</comment>